<dbReference type="InterPro" id="IPR001753">
    <property type="entry name" value="Enoyl-CoA_hydra/iso"/>
</dbReference>
<dbReference type="GO" id="GO:0003857">
    <property type="term" value="F:(3S)-3-hydroxyacyl-CoA dehydrogenase (NAD+) activity"/>
    <property type="evidence" value="ECO:0007669"/>
    <property type="project" value="UniProtKB-EC"/>
</dbReference>
<organism evidence="10 11">
    <name type="scientific">Marivirga arenosa</name>
    <dbReference type="NCBI Taxonomy" id="3059076"/>
    <lineage>
        <taxon>Bacteria</taxon>
        <taxon>Pseudomonadati</taxon>
        <taxon>Bacteroidota</taxon>
        <taxon>Cytophagia</taxon>
        <taxon>Cytophagales</taxon>
        <taxon>Marivirgaceae</taxon>
        <taxon>Marivirga</taxon>
    </lineage>
</organism>
<dbReference type="Gene3D" id="3.40.50.720">
    <property type="entry name" value="NAD(P)-binding Rossmann-like Domain"/>
    <property type="match status" value="1"/>
</dbReference>
<dbReference type="Gene3D" id="3.90.226.10">
    <property type="entry name" value="2-enoyl-CoA Hydratase, Chain A, domain 1"/>
    <property type="match status" value="1"/>
</dbReference>
<dbReference type="SUPFAM" id="SSF51735">
    <property type="entry name" value="NAD(P)-binding Rossmann-fold domains"/>
    <property type="match status" value="1"/>
</dbReference>
<feature type="domain" description="3-hydroxyacyl-CoA dehydrogenase NAD binding" evidence="9">
    <location>
        <begin position="7"/>
        <end position="205"/>
    </location>
</feature>
<dbReference type="GO" id="GO:0006631">
    <property type="term" value="P:fatty acid metabolic process"/>
    <property type="evidence" value="ECO:0007669"/>
    <property type="project" value="UniProtKB-KW"/>
</dbReference>
<evidence type="ECO:0000259" key="8">
    <source>
        <dbReference type="Pfam" id="PF00725"/>
    </source>
</evidence>
<comment type="catalytic activity">
    <reaction evidence="7">
        <text>a (3S)-3-hydroxyacyl-CoA + NAD(+) = a 3-oxoacyl-CoA + NADH + H(+)</text>
        <dbReference type="Rhea" id="RHEA:22432"/>
        <dbReference type="ChEBI" id="CHEBI:15378"/>
        <dbReference type="ChEBI" id="CHEBI:57318"/>
        <dbReference type="ChEBI" id="CHEBI:57540"/>
        <dbReference type="ChEBI" id="CHEBI:57945"/>
        <dbReference type="ChEBI" id="CHEBI:90726"/>
        <dbReference type="EC" id="1.1.1.35"/>
    </reaction>
</comment>
<dbReference type="GO" id="GO:0070403">
    <property type="term" value="F:NAD+ binding"/>
    <property type="evidence" value="ECO:0007669"/>
    <property type="project" value="InterPro"/>
</dbReference>
<evidence type="ECO:0000256" key="3">
    <source>
        <dbReference type="ARBA" id="ARBA00022963"/>
    </source>
</evidence>
<dbReference type="SUPFAM" id="SSF48179">
    <property type="entry name" value="6-phosphogluconate dehydrogenase C-terminal domain-like"/>
    <property type="match status" value="2"/>
</dbReference>
<evidence type="ECO:0000313" key="11">
    <source>
        <dbReference type="Proteomes" id="UP001244443"/>
    </source>
</evidence>
<feature type="domain" description="3-hydroxyacyl-CoA dehydrogenase C-terminal" evidence="8">
    <location>
        <begin position="208"/>
        <end position="307"/>
    </location>
</feature>
<evidence type="ECO:0000256" key="1">
    <source>
        <dbReference type="ARBA" id="ARBA00005005"/>
    </source>
</evidence>
<dbReference type="AlphaFoldDB" id="A0AA51N4J7"/>
<accession>A0AA51N4J7</accession>
<dbReference type="InterPro" id="IPR006176">
    <property type="entry name" value="3-OHacyl-CoA_DH_NAD-bd"/>
</dbReference>
<gene>
    <name evidence="10" type="ORF">QYS48_01805</name>
</gene>
<dbReference type="Gene3D" id="1.10.1040.50">
    <property type="match status" value="1"/>
</dbReference>
<proteinExistence type="predicted"/>
<dbReference type="InterPro" id="IPR029045">
    <property type="entry name" value="ClpP/crotonase-like_dom_sf"/>
</dbReference>
<dbReference type="Pfam" id="PF00725">
    <property type="entry name" value="3HCDH"/>
    <property type="match status" value="1"/>
</dbReference>
<evidence type="ECO:0000256" key="5">
    <source>
        <dbReference type="ARBA" id="ARBA00023027"/>
    </source>
</evidence>
<evidence type="ECO:0000256" key="6">
    <source>
        <dbReference type="ARBA" id="ARBA00023098"/>
    </source>
</evidence>
<sequence length="800" mass="89207">MKRNIRKVAVLGSGIMGSRIACHFANIGVEVLLLDIVPFELTDAEKKQGLTKEDPQVRNRIVNDAFQSTLKGKPASLYHKDFAKRITLGNFDDDMHKIKDCDWVLEAVVERLDIKKQVFENVEKHRTKGTIISSNTSGIPIHMMLEDRSEDFQKHFIGTHFFNPPRYLKLLEIIPTPKTDQSITDFLMHYGDLYLGKTTVLCKDTPAFIANRVGIYAILKVVDSMQKLGLNIDEIDKLTGPAIGRPKSATFRTSDVVGLDTLIKVANGLYDNLPNDESRETFKLPDVIGKLEENKWLGDKTGQGFYKKTKKDGKTEILTLDLDSMEYKPKTKPKFATLEASKQVSNLKDRFPVLLGGKDKAGEFYRDSFYGLFQYSSNRIPEISDELYRIDQAICTGFGWEIGPFETWDTLGVKKTVEKMEEAGYKPNQWVYDMLDSGADSFYRVEAGQKQYYDIDSKKYVNIPGTEEFIILENLKESGKEIWSNAEAGIIDLGDGIINVEFRSKSNTLGGGVVEAINKGISMAEEKYRGVVISNEGSNFSLGANLGMVFMFAIEQEYDELDFMIRQFQQTMMRARYSAVPVVVAPHNMALGGGCELSMHADHIQASAETYIGLVEVGVGVIPGGGGTKENALRVADRFQDGDVELNALQNAYMNIAMAKVATSAHEAIDMGILRPSDGISVNRSRQIADAKQAAIRLADAGYTMPVQREDIKVQGKTGIALFKAGVNGMKMGRYISEHDQKIADKLAYVMCGGDLSYPQEVSEQYLLDLEREAFLSLLGEKKTLERIQSVLQGGKPLRN</sequence>
<keyword evidence="2" id="KW-0276">Fatty acid metabolism</keyword>
<dbReference type="Proteomes" id="UP001244443">
    <property type="component" value="Chromosome"/>
</dbReference>
<dbReference type="InterPro" id="IPR008927">
    <property type="entry name" value="6-PGluconate_DH-like_C_sf"/>
</dbReference>
<protein>
    <submittedName>
        <fullName evidence="10">3-hydroxyacyl-CoA dehydrogenase/enoyl-CoA hydratase family protein</fullName>
    </submittedName>
</protein>
<reference evidence="10" key="1">
    <citation type="submission" date="2023-08" db="EMBL/GenBank/DDBJ databases">
        <title>Comparative genomics and taxonomic characterization of three novel marine species of genus Marivirga.</title>
        <authorList>
            <person name="Muhammad N."/>
            <person name="Kim S.-G."/>
        </authorList>
    </citation>
    <scope>NUCLEOTIDE SEQUENCE [LARGE SCALE GENOMIC DNA]</scope>
    <source>
        <strain evidence="10">ABR2-2</strain>
    </source>
</reference>
<keyword evidence="4" id="KW-0560">Oxidoreductase</keyword>
<keyword evidence="5" id="KW-0520">NAD</keyword>
<keyword evidence="11" id="KW-1185">Reference proteome</keyword>
<dbReference type="PANTHER" id="PTHR48075:SF7">
    <property type="entry name" value="3-HYDROXYACYL-COA DEHYDROGENASE-RELATED"/>
    <property type="match status" value="1"/>
</dbReference>
<dbReference type="SUPFAM" id="SSF52096">
    <property type="entry name" value="ClpP/crotonase"/>
    <property type="match status" value="1"/>
</dbReference>
<evidence type="ECO:0000256" key="2">
    <source>
        <dbReference type="ARBA" id="ARBA00022832"/>
    </source>
</evidence>
<keyword evidence="3" id="KW-0442">Lipid degradation</keyword>
<evidence type="ECO:0000256" key="4">
    <source>
        <dbReference type="ARBA" id="ARBA00023002"/>
    </source>
</evidence>
<dbReference type="PANTHER" id="PTHR48075">
    <property type="entry name" value="3-HYDROXYACYL-COA DEHYDROGENASE FAMILY PROTEIN"/>
    <property type="match status" value="1"/>
</dbReference>
<dbReference type="GO" id="GO:0016042">
    <property type="term" value="P:lipid catabolic process"/>
    <property type="evidence" value="ECO:0007669"/>
    <property type="project" value="UniProtKB-KW"/>
</dbReference>
<keyword evidence="6" id="KW-0443">Lipid metabolism</keyword>
<dbReference type="CDD" id="cd06558">
    <property type="entry name" value="crotonase-like"/>
    <property type="match status" value="1"/>
</dbReference>
<dbReference type="InterPro" id="IPR006108">
    <property type="entry name" value="3HC_DH_C"/>
</dbReference>
<dbReference type="EMBL" id="CP129970">
    <property type="protein sequence ID" value="WMN06002.1"/>
    <property type="molecule type" value="Genomic_DNA"/>
</dbReference>
<dbReference type="InterPro" id="IPR036291">
    <property type="entry name" value="NAD(P)-bd_dom_sf"/>
</dbReference>
<evidence type="ECO:0000256" key="7">
    <source>
        <dbReference type="ARBA" id="ARBA00049556"/>
    </source>
</evidence>
<name>A0AA51N4J7_9BACT</name>
<dbReference type="Pfam" id="PF00378">
    <property type="entry name" value="ECH_1"/>
    <property type="match status" value="1"/>
</dbReference>
<evidence type="ECO:0000259" key="9">
    <source>
        <dbReference type="Pfam" id="PF02737"/>
    </source>
</evidence>
<comment type="pathway">
    <text evidence="1">Lipid metabolism; fatty acid beta-oxidation.</text>
</comment>
<dbReference type="Pfam" id="PF02737">
    <property type="entry name" value="3HCDH_N"/>
    <property type="match status" value="1"/>
</dbReference>
<dbReference type="RefSeq" id="WP_308355699.1">
    <property type="nucleotide sequence ID" value="NZ_CP129970.2"/>
</dbReference>
<evidence type="ECO:0000313" key="10">
    <source>
        <dbReference type="EMBL" id="WMN06002.1"/>
    </source>
</evidence>